<dbReference type="Gene3D" id="2.40.50.140">
    <property type="entry name" value="Nucleic acid-binding proteins"/>
    <property type="match status" value="1"/>
</dbReference>
<name>A0A0R2L7Y9_9LACO</name>
<dbReference type="PATRIC" id="fig|993692.3.peg.1426"/>
<dbReference type="RefSeq" id="WP_057881575.1">
    <property type="nucleotide sequence ID" value="NZ_JQCF01000029.1"/>
</dbReference>
<feature type="compositionally biased region" description="Basic and acidic residues" evidence="1">
    <location>
        <begin position="114"/>
        <end position="131"/>
    </location>
</feature>
<dbReference type="NCBIfam" id="NF006363">
    <property type="entry name" value="PRK08582.1"/>
    <property type="match status" value="1"/>
</dbReference>
<evidence type="ECO:0000313" key="4">
    <source>
        <dbReference type="Proteomes" id="UP000051006"/>
    </source>
</evidence>
<keyword evidence="4" id="KW-1185">Reference proteome</keyword>
<dbReference type="PROSITE" id="PS50126">
    <property type="entry name" value="S1"/>
    <property type="match status" value="1"/>
</dbReference>
<evidence type="ECO:0000256" key="1">
    <source>
        <dbReference type="SAM" id="MobiDB-lite"/>
    </source>
</evidence>
<proteinExistence type="predicted"/>
<dbReference type="GO" id="GO:0003729">
    <property type="term" value="F:mRNA binding"/>
    <property type="evidence" value="ECO:0007669"/>
    <property type="project" value="TreeGrafter"/>
</dbReference>
<dbReference type="SUPFAM" id="SSF50249">
    <property type="entry name" value="Nucleic acid-binding proteins"/>
    <property type="match status" value="1"/>
</dbReference>
<sequence>MTVEVGTKTEGKVTGITNFGAFVDLGEGQSGMVHISEVADGYVKDIHDVLTVGDTVKVLVLSEKDHKIALSIKQASDKPKPKFHSSHRSHDRNDRKPQQHKPESFDDMMSGYMKESEDRLSTLKKNTEGKRGGRGGRRS</sequence>
<organism evidence="3 4">
    <name type="scientific">Companilactobacillus kimchiensis</name>
    <dbReference type="NCBI Taxonomy" id="993692"/>
    <lineage>
        <taxon>Bacteria</taxon>
        <taxon>Bacillati</taxon>
        <taxon>Bacillota</taxon>
        <taxon>Bacilli</taxon>
        <taxon>Lactobacillales</taxon>
        <taxon>Lactobacillaceae</taxon>
        <taxon>Companilactobacillus</taxon>
    </lineage>
</organism>
<dbReference type="InterPro" id="IPR012340">
    <property type="entry name" value="NA-bd_OB-fold"/>
</dbReference>
<dbReference type="AlphaFoldDB" id="A0A0R2L7Y9"/>
<evidence type="ECO:0000313" key="3">
    <source>
        <dbReference type="EMBL" id="KRN97935.1"/>
    </source>
</evidence>
<feature type="region of interest" description="Disordered" evidence="1">
    <location>
        <begin position="71"/>
        <end position="139"/>
    </location>
</feature>
<feature type="domain" description="S1 motif" evidence="2">
    <location>
        <begin position="6"/>
        <end position="73"/>
    </location>
</feature>
<dbReference type="GO" id="GO:0005737">
    <property type="term" value="C:cytoplasm"/>
    <property type="evidence" value="ECO:0007669"/>
    <property type="project" value="UniProtKB-ARBA"/>
</dbReference>
<dbReference type="EMBL" id="JQCF01000029">
    <property type="protein sequence ID" value="KRN97935.1"/>
    <property type="molecule type" value="Genomic_DNA"/>
</dbReference>
<dbReference type="GO" id="GO:0006412">
    <property type="term" value="P:translation"/>
    <property type="evidence" value="ECO:0007669"/>
    <property type="project" value="TreeGrafter"/>
</dbReference>
<dbReference type="GO" id="GO:0003735">
    <property type="term" value="F:structural constituent of ribosome"/>
    <property type="evidence" value="ECO:0007669"/>
    <property type="project" value="TreeGrafter"/>
</dbReference>
<feature type="compositionally biased region" description="Basic residues" evidence="1">
    <location>
        <begin position="81"/>
        <end position="90"/>
    </location>
</feature>
<dbReference type="Pfam" id="PF00575">
    <property type="entry name" value="S1"/>
    <property type="match status" value="1"/>
</dbReference>
<dbReference type="OrthoDB" id="9810507at2"/>
<dbReference type="InterPro" id="IPR050437">
    <property type="entry name" value="Ribos_protein_bS1-like"/>
</dbReference>
<comment type="caution">
    <text evidence="3">The sequence shown here is derived from an EMBL/GenBank/DDBJ whole genome shotgun (WGS) entry which is preliminary data.</text>
</comment>
<dbReference type="PANTHER" id="PTHR10724:SF10">
    <property type="entry name" value="S1 RNA-BINDING DOMAIN-CONTAINING PROTEIN 1"/>
    <property type="match status" value="1"/>
</dbReference>
<dbReference type="FunFam" id="2.40.50.140:FF:000051">
    <property type="entry name" value="RNA-binding transcriptional accessory protein"/>
    <property type="match status" value="1"/>
</dbReference>
<evidence type="ECO:0000259" key="2">
    <source>
        <dbReference type="PROSITE" id="PS50126"/>
    </source>
</evidence>
<dbReference type="Proteomes" id="UP000051006">
    <property type="component" value="Unassembled WGS sequence"/>
</dbReference>
<reference evidence="3 4" key="1">
    <citation type="journal article" date="2015" name="Genome Announc.">
        <title>Expanding the biotechnology potential of lactobacilli through comparative genomics of 213 strains and associated genera.</title>
        <authorList>
            <person name="Sun Z."/>
            <person name="Harris H.M."/>
            <person name="McCann A."/>
            <person name="Guo C."/>
            <person name="Argimon S."/>
            <person name="Zhang W."/>
            <person name="Yang X."/>
            <person name="Jeffery I.B."/>
            <person name="Cooney J.C."/>
            <person name="Kagawa T.F."/>
            <person name="Liu W."/>
            <person name="Song Y."/>
            <person name="Salvetti E."/>
            <person name="Wrobel A."/>
            <person name="Rasinkangas P."/>
            <person name="Parkhill J."/>
            <person name="Rea M.C."/>
            <person name="O'Sullivan O."/>
            <person name="Ritari J."/>
            <person name="Douillard F.P."/>
            <person name="Paul Ross R."/>
            <person name="Yang R."/>
            <person name="Briner A.E."/>
            <person name="Felis G.E."/>
            <person name="de Vos W.M."/>
            <person name="Barrangou R."/>
            <person name="Klaenhammer T.R."/>
            <person name="Caufield P.W."/>
            <person name="Cui Y."/>
            <person name="Zhang H."/>
            <person name="O'Toole P.W."/>
        </authorList>
    </citation>
    <scope>NUCLEOTIDE SEQUENCE [LARGE SCALE GENOMIC DNA]</scope>
    <source>
        <strain evidence="3 4">DSM 24716</strain>
    </source>
</reference>
<feature type="compositionally biased region" description="Basic and acidic residues" evidence="1">
    <location>
        <begin position="91"/>
        <end position="104"/>
    </location>
</feature>
<dbReference type="PANTHER" id="PTHR10724">
    <property type="entry name" value="30S RIBOSOMAL PROTEIN S1"/>
    <property type="match status" value="1"/>
</dbReference>
<dbReference type="SMART" id="SM00316">
    <property type="entry name" value="S1"/>
    <property type="match status" value="1"/>
</dbReference>
<gene>
    <name evidence="3" type="ORF">IV57_GL001406</name>
</gene>
<dbReference type="STRING" id="993692.IV57_GL001406"/>
<accession>A0A0R2L7Y9</accession>
<dbReference type="InterPro" id="IPR003029">
    <property type="entry name" value="S1_domain"/>
</dbReference>
<protein>
    <recommendedName>
        <fullName evidence="2">S1 motif domain-containing protein</fullName>
    </recommendedName>
</protein>